<proteinExistence type="predicted"/>
<dbReference type="AlphaFoldDB" id="A0A239WJJ1"/>
<dbReference type="KEGG" id="cgrn:4412665_01110"/>
<feature type="transmembrane region" description="Helical" evidence="1">
    <location>
        <begin position="12"/>
        <end position="32"/>
    </location>
</feature>
<feature type="transmembrane region" description="Helical" evidence="1">
    <location>
        <begin position="106"/>
        <end position="128"/>
    </location>
</feature>
<keyword evidence="1" id="KW-0472">Membrane</keyword>
<evidence type="ECO:0000256" key="1">
    <source>
        <dbReference type="SAM" id="Phobius"/>
    </source>
</evidence>
<evidence type="ECO:0000313" key="2">
    <source>
        <dbReference type="EMBL" id="SNV34389.1"/>
    </source>
</evidence>
<name>A0A239WJJ1_9ACTN</name>
<sequence>MHVITIARARQWVITALVVVAVLVIAALTTRVTVGVPIADGTRTVALILAALLPAVSGVVLVDRFPRLSPTFLHERRLRTVELTGFWIANVLGIVITGQGSVPYRLYTVTSGLLLADISLVLVSWLGMTGVLGSCLAGVVWIIGAGGLAQVLGYPPDLLTDPNSQVLAMWVRPLYYYELGGVVTLGLAASLRHVLRRGDNRPDA</sequence>
<feature type="transmembrane region" description="Helical" evidence="1">
    <location>
        <begin position="135"/>
        <end position="154"/>
    </location>
</feature>
<dbReference type="RefSeq" id="WP_021105428.1">
    <property type="nucleotide sequence ID" value="NZ_LT906441.1"/>
</dbReference>
<dbReference type="Proteomes" id="UP000215332">
    <property type="component" value="Chromosome 1"/>
</dbReference>
<evidence type="ECO:0000313" key="3">
    <source>
        <dbReference type="Proteomes" id="UP000215332"/>
    </source>
</evidence>
<keyword evidence="1" id="KW-1133">Transmembrane helix</keyword>
<feature type="transmembrane region" description="Helical" evidence="1">
    <location>
        <begin position="174"/>
        <end position="195"/>
    </location>
</feature>
<organism evidence="2 3">
    <name type="scientific">Cutibacterium granulosum</name>
    <dbReference type="NCBI Taxonomy" id="33011"/>
    <lineage>
        <taxon>Bacteria</taxon>
        <taxon>Bacillati</taxon>
        <taxon>Actinomycetota</taxon>
        <taxon>Actinomycetes</taxon>
        <taxon>Propionibacteriales</taxon>
        <taxon>Propionibacteriaceae</taxon>
        <taxon>Cutibacterium</taxon>
    </lineage>
</organism>
<gene>
    <name evidence="2" type="ORF">SAMEA4412665_01110</name>
</gene>
<reference evidence="2 3" key="1">
    <citation type="submission" date="2017-06" db="EMBL/GenBank/DDBJ databases">
        <authorList>
            <consortium name="Pathogen Informatics"/>
        </authorList>
    </citation>
    <scope>NUCLEOTIDE SEQUENCE [LARGE SCALE GENOMIC DNA]</scope>
    <source>
        <strain evidence="2 3">NCTC11865</strain>
    </source>
</reference>
<protein>
    <submittedName>
        <fullName evidence="2">Uncharacterized protein</fullName>
    </submittedName>
</protein>
<feature type="transmembrane region" description="Helical" evidence="1">
    <location>
        <begin position="83"/>
        <end position="100"/>
    </location>
</feature>
<accession>A0A239WJJ1</accession>
<feature type="transmembrane region" description="Helical" evidence="1">
    <location>
        <begin position="44"/>
        <end position="62"/>
    </location>
</feature>
<dbReference type="EMBL" id="LT906441">
    <property type="protein sequence ID" value="SNV34389.1"/>
    <property type="molecule type" value="Genomic_DNA"/>
</dbReference>
<keyword evidence="1" id="KW-0812">Transmembrane</keyword>